<keyword evidence="3" id="KW-1185">Reference proteome</keyword>
<dbReference type="RefSeq" id="WP_145202615.1">
    <property type="nucleotide sequence ID" value="NZ_CP036434.1"/>
</dbReference>
<name>A0A518EY27_9BACT</name>
<reference evidence="2 3" key="1">
    <citation type="submission" date="2019-02" db="EMBL/GenBank/DDBJ databases">
        <title>Deep-cultivation of Planctomycetes and their phenomic and genomic characterization uncovers novel biology.</title>
        <authorList>
            <person name="Wiegand S."/>
            <person name="Jogler M."/>
            <person name="Boedeker C."/>
            <person name="Pinto D."/>
            <person name="Vollmers J."/>
            <person name="Rivas-Marin E."/>
            <person name="Kohn T."/>
            <person name="Peeters S.H."/>
            <person name="Heuer A."/>
            <person name="Rast P."/>
            <person name="Oberbeckmann S."/>
            <person name="Bunk B."/>
            <person name="Jeske O."/>
            <person name="Meyerdierks A."/>
            <person name="Storesund J.E."/>
            <person name="Kallscheuer N."/>
            <person name="Luecker S."/>
            <person name="Lage O.M."/>
            <person name="Pohl T."/>
            <person name="Merkel B.J."/>
            <person name="Hornburger P."/>
            <person name="Mueller R.-W."/>
            <person name="Bruemmer F."/>
            <person name="Labrenz M."/>
            <person name="Spormann A.M."/>
            <person name="Op den Camp H."/>
            <person name="Overmann J."/>
            <person name="Amann R."/>
            <person name="Jetten M.S.M."/>
            <person name="Mascher T."/>
            <person name="Medema M.H."/>
            <person name="Devos D.P."/>
            <person name="Kaster A.-K."/>
            <person name="Ovreas L."/>
            <person name="Rohde M."/>
            <person name="Galperin M.Y."/>
            <person name="Jogler C."/>
        </authorList>
    </citation>
    <scope>NUCLEOTIDE SEQUENCE [LARGE SCALE GENOMIC DNA]</scope>
    <source>
        <strain evidence="2 3">Poly30</strain>
    </source>
</reference>
<accession>A0A518EY27</accession>
<gene>
    <name evidence="2" type="ORF">Poly30_45520</name>
</gene>
<evidence type="ECO:0000313" key="3">
    <source>
        <dbReference type="Proteomes" id="UP000320390"/>
    </source>
</evidence>
<dbReference type="OrthoDB" id="161159at2"/>
<feature type="domain" description="Methyltransferase type 11" evidence="1">
    <location>
        <begin position="65"/>
        <end position="110"/>
    </location>
</feature>
<dbReference type="Proteomes" id="UP000320390">
    <property type="component" value="Chromosome"/>
</dbReference>
<dbReference type="InterPro" id="IPR029063">
    <property type="entry name" value="SAM-dependent_MTases_sf"/>
</dbReference>
<evidence type="ECO:0000313" key="2">
    <source>
        <dbReference type="EMBL" id="QDV08996.1"/>
    </source>
</evidence>
<dbReference type="EMBL" id="CP036434">
    <property type="protein sequence ID" value="QDV08996.1"/>
    <property type="molecule type" value="Genomic_DNA"/>
</dbReference>
<proteinExistence type="predicted"/>
<organism evidence="2 3">
    <name type="scientific">Saltatorellus ferox</name>
    <dbReference type="NCBI Taxonomy" id="2528018"/>
    <lineage>
        <taxon>Bacteria</taxon>
        <taxon>Pseudomonadati</taxon>
        <taxon>Planctomycetota</taxon>
        <taxon>Planctomycetia</taxon>
        <taxon>Planctomycetia incertae sedis</taxon>
        <taxon>Saltatorellus</taxon>
    </lineage>
</organism>
<dbReference type="Gene3D" id="3.40.50.150">
    <property type="entry name" value="Vaccinia Virus protein VP39"/>
    <property type="match status" value="1"/>
</dbReference>
<dbReference type="Pfam" id="PF08241">
    <property type="entry name" value="Methyltransf_11"/>
    <property type="match status" value="1"/>
</dbReference>
<protein>
    <recommendedName>
        <fullName evidence="1">Methyltransferase type 11 domain-containing protein</fullName>
    </recommendedName>
</protein>
<sequence>MSDILDLPFDQYQRYGLVKALLASVRGEGERFRVLDVGGRTALLREFLPDDQVELVDVDPSDVPGLILGSGANLPFKDDSFDVVAAFDTLEHVPPGLRGAFVDECGRVARRYVMLAGPYDSPRVAEAEQNLLDFLKVRLDWEHRYLAEHRQNGLPDAVQTRSILRSRGARVEVFGHGALDRWLLLMMLELYVEHEGLLHGIAPRIYRFYNEHLFRSDHGGEVYRHAIVGVFGDAPMPNLQAALDPPGSAPKEATQKMIEMGAELLRYDALRDTYQPEIERMHAEVAAATKNARESAESLKTVVDDLAGHRETIEALRKELSLEREGAEVTAKVKDEQIGGLTADLAGHKEMIAELTRLRTAELAELESRSKELTDVYGEITRLNEVIGGARSHIQSALPKTDEDDVRSLAEEVERIIHARNVLLEEREALIAQRDEARGLLVEERARAEALAEDARRGWNRIGRTIGRRALDGGWLEPRGPVRFDI</sequence>
<dbReference type="InterPro" id="IPR013216">
    <property type="entry name" value="Methyltransf_11"/>
</dbReference>
<dbReference type="AlphaFoldDB" id="A0A518EY27"/>
<dbReference type="SUPFAM" id="SSF53335">
    <property type="entry name" value="S-adenosyl-L-methionine-dependent methyltransferases"/>
    <property type="match status" value="1"/>
</dbReference>
<dbReference type="GO" id="GO:0008757">
    <property type="term" value="F:S-adenosylmethionine-dependent methyltransferase activity"/>
    <property type="evidence" value="ECO:0007669"/>
    <property type="project" value="InterPro"/>
</dbReference>
<evidence type="ECO:0000259" key="1">
    <source>
        <dbReference type="Pfam" id="PF08241"/>
    </source>
</evidence>